<evidence type="ECO:0000313" key="7">
    <source>
        <dbReference type="EMBL" id="USQ97160.1"/>
    </source>
</evidence>
<evidence type="ECO:0000256" key="1">
    <source>
        <dbReference type="ARBA" id="ARBA00023015"/>
    </source>
</evidence>
<feature type="domain" description="PAC" evidence="6">
    <location>
        <begin position="89"/>
        <end position="141"/>
    </location>
</feature>
<dbReference type="Pfam" id="PF00196">
    <property type="entry name" value="GerE"/>
    <property type="match status" value="1"/>
</dbReference>
<keyword evidence="3" id="KW-0804">Transcription</keyword>
<dbReference type="SUPFAM" id="SSF46894">
    <property type="entry name" value="C-terminal effector domain of the bipartite response regulators"/>
    <property type="match status" value="1"/>
</dbReference>
<evidence type="ECO:0000313" key="8">
    <source>
        <dbReference type="Proteomes" id="UP001057520"/>
    </source>
</evidence>
<accession>A0ABY4ZWS9</accession>
<feature type="domain" description="HTH luxR-type" evidence="5">
    <location>
        <begin position="159"/>
        <end position="224"/>
    </location>
</feature>
<evidence type="ECO:0000256" key="2">
    <source>
        <dbReference type="ARBA" id="ARBA00023125"/>
    </source>
</evidence>
<dbReference type="Proteomes" id="UP001057520">
    <property type="component" value="Chromosome"/>
</dbReference>
<evidence type="ECO:0000256" key="3">
    <source>
        <dbReference type="ARBA" id="ARBA00023163"/>
    </source>
</evidence>
<sequence length="228" mass="25674">MTAIFTPTSPEVGRLVSGESPEPFDSVPGLIAVFSASGDLEFANKPVFEFFNKQHDALRHWGLGGLTHPQDRPLAVECFNAAIVSGAPFEFEVRARHRDGDYRWLQTRGAPLRDASGRIVRWYNLMVDINDQKQAEQALREIMERSGLQLRDLSSWRNLYAALGRLSRREREVLTLIISGRLNKQVAGDLGISEITVKVHRRRLMRKMGARSFAELVSMATRLGLTSL</sequence>
<dbReference type="PANTHER" id="PTHR44688:SF16">
    <property type="entry name" value="DNA-BINDING TRANSCRIPTIONAL ACTIVATOR DEVR_DOSR"/>
    <property type="match status" value="1"/>
</dbReference>
<evidence type="ECO:0000259" key="5">
    <source>
        <dbReference type="PROSITE" id="PS50043"/>
    </source>
</evidence>
<dbReference type="CDD" id="cd00130">
    <property type="entry name" value="PAS"/>
    <property type="match status" value="1"/>
</dbReference>
<dbReference type="InterPro" id="IPR000014">
    <property type="entry name" value="PAS"/>
</dbReference>
<dbReference type="InterPro" id="IPR035965">
    <property type="entry name" value="PAS-like_dom_sf"/>
</dbReference>
<dbReference type="InterPro" id="IPR016032">
    <property type="entry name" value="Sig_transdc_resp-reg_C-effctor"/>
</dbReference>
<dbReference type="PROSITE" id="PS50043">
    <property type="entry name" value="HTH_LUXR_2"/>
    <property type="match status" value="1"/>
</dbReference>
<dbReference type="SMART" id="SM00086">
    <property type="entry name" value="PAC"/>
    <property type="match status" value="1"/>
</dbReference>
<keyword evidence="2" id="KW-0238">DNA-binding</keyword>
<dbReference type="Gene3D" id="3.30.450.20">
    <property type="entry name" value="PAS domain"/>
    <property type="match status" value="1"/>
</dbReference>
<dbReference type="EMBL" id="CP096040">
    <property type="protein sequence ID" value="USQ97160.1"/>
    <property type="molecule type" value="Genomic_DNA"/>
</dbReference>
<keyword evidence="8" id="KW-1185">Reference proteome</keyword>
<dbReference type="CDD" id="cd06170">
    <property type="entry name" value="LuxR_C_like"/>
    <property type="match status" value="1"/>
</dbReference>
<dbReference type="PANTHER" id="PTHR44688">
    <property type="entry name" value="DNA-BINDING TRANSCRIPTIONAL ACTIVATOR DEVR_DOSR"/>
    <property type="match status" value="1"/>
</dbReference>
<name>A0ABY4ZWS9_9CAUL</name>
<evidence type="ECO:0000256" key="4">
    <source>
        <dbReference type="SAM" id="MobiDB-lite"/>
    </source>
</evidence>
<organism evidence="7 8">
    <name type="scientific">Caulobacter segnis</name>
    <dbReference type="NCBI Taxonomy" id="88688"/>
    <lineage>
        <taxon>Bacteria</taxon>
        <taxon>Pseudomonadati</taxon>
        <taxon>Pseudomonadota</taxon>
        <taxon>Alphaproteobacteria</taxon>
        <taxon>Caulobacterales</taxon>
        <taxon>Caulobacteraceae</taxon>
        <taxon>Caulobacter</taxon>
    </lineage>
</organism>
<gene>
    <name evidence="7" type="ORF">MZV50_06300</name>
</gene>
<dbReference type="PROSITE" id="PS00622">
    <property type="entry name" value="HTH_LUXR_1"/>
    <property type="match status" value="1"/>
</dbReference>
<dbReference type="SMART" id="SM00421">
    <property type="entry name" value="HTH_LUXR"/>
    <property type="match status" value="1"/>
</dbReference>
<dbReference type="InterPro" id="IPR000700">
    <property type="entry name" value="PAS-assoc_C"/>
</dbReference>
<dbReference type="InterPro" id="IPR001610">
    <property type="entry name" value="PAC"/>
</dbReference>
<dbReference type="PROSITE" id="PS50113">
    <property type="entry name" value="PAC"/>
    <property type="match status" value="1"/>
</dbReference>
<protein>
    <submittedName>
        <fullName evidence="7">LuxR C-terminal-related transcriptional regulator</fullName>
    </submittedName>
</protein>
<dbReference type="InterPro" id="IPR013655">
    <property type="entry name" value="PAS_fold_3"/>
</dbReference>
<dbReference type="PRINTS" id="PR00038">
    <property type="entry name" value="HTHLUXR"/>
</dbReference>
<dbReference type="InterPro" id="IPR000792">
    <property type="entry name" value="Tscrpt_reg_LuxR_C"/>
</dbReference>
<dbReference type="InterPro" id="IPR036388">
    <property type="entry name" value="WH-like_DNA-bd_sf"/>
</dbReference>
<dbReference type="NCBIfam" id="TIGR00229">
    <property type="entry name" value="sensory_box"/>
    <property type="match status" value="1"/>
</dbReference>
<dbReference type="SUPFAM" id="SSF55785">
    <property type="entry name" value="PYP-like sensor domain (PAS domain)"/>
    <property type="match status" value="1"/>
</dbReference>
<dbReference type="Gene3D" id="1.10.10.10">
    <property type="entry name" value="Winged helix-like DNA-binding domain superfamily/Winged helix DNA-binding domain"/>
    <property type="match status" value="1"/>
</dbReference>
<keyword evidence="1" id="KW-0805">Transcription regulation</keyword>
<dbReference type="Pfam" id="PF08447">
    <property type="entry name" value="PAS_3"/>
    <property type="match status" value="1"/>
</dbReference>
<evidence type="ECO:0000259" key="6">
    <source>
        <dbReference type="PROSITE" id="PS50113"/>
    </source>
</evidence>
<proteinExistence type="predicted"/>
<reference evidence="7 8" key="1">
    <citation type="submission" date="2022-04" db="EMBL/GenBank/DDBJ databases">
        <title>Genome sequence of soybean root-associated Caulobacter segnis RL271.</title>
        <authorList>
            <person name="Longley R."/>
            <person name="Bonito G."/>
            <person name="Trigodet F."/>
            <person name="Crosson S."/>
            <person name="Fiebig A."/>
        </authorList>
    </citation>
    <scope>NUCLEOTIDE SEQUENCE [LARGE SCALE GENOMIC DNA]</scope>
    <source>
        <strain evidence="7 8">RL271</strain>
    </source>
</reference>
<feature type="region of interest" description="Disordered" evidence="4">
    <location>
        <begin position="1"/>
        <end position="22"/>
    </location>
</feature>